<feature type="region of interest" description="Disordered" evidence="8">
    <location>
        <begin position="359"/>
        <end position="413"/>
    </location>
</feature>
<dbReference type="InterPro" id="IPR021110">
    <property type="entry name" value="DNA_rep_checkpnt_protein"/>
</dbReference>
<evidence type="ECO:0000256" key="7">
    <source>
        <dbReference type="RuleBase" id="RU367067"/>
    </source>
</evidence>
<evidence type="ECO:0000313" key="9">
    <source>
        <dbReference type="EMBL" id="KAI3403796.2"/>
    </source>
</evidence>
<protein>
    <recommendedName>
        <fullName evidence="3 7">DNA replication regulator SLD2</fullName>
    </recommendedName>
</protein>
<proteinExistence type="inferred from homology"/>
<dbReference type="AlphaFoldDB" id="A0AAI9SW43"/>
<dbReference type="Pfam" id="PF11719">
    <property type="entry name" value="Drc1-Sld2"/>
    <property type="match status" value="1"/>
</dbReference>
<keyword evidence="10" id="KW-1185">Reference proteome</keyword>
<evidence type="ECO:0000256" key="8">
    <source>
        <dbReference type="SAM" id="MobiDB-lite"/>
    </source>
</evidence>
<sequence>MCSDLLEIKQEIKNWEYSFRNENKRLPTKVDIDQNSEIKKLYSLYKLVKSGKQKEKNKPTRAAQSKAATKDKDEVLLIEIPPTPKGELGPTPQANGRVLSIFDFKLTPPESSPLKCKSKSRTTNTDTSIEDYLAAENGHAPISPNPNRGLSFSTPSKVIDHGSPIARATRNSNFVVMETPRYMKPNFQTPTFTKSVSLPEFSVSPSPLKPHRMMRKLTEVYKTSLKEAQDLKLSNEIDLDLKLSNEIDLDLKLGNEIDPNLKLGNEIDPGLKMGEANEKSEEDEKKKAGQETTRDVPPLNDKQKKQKTQKRQTRRAKMAPRPSEMDQACLDNINIHDTIMNLERKEKIDLTAYINSDNENAEEKDEVKEGEDDTFNAAQGSPIKRTRKPITQNYKRLKINDPRSRRFKQRMRR</sequence>
<reference evidence="9" key="1">
    <citation type="journal article" date="2022" name="DNA Res.">
        <title>Genome analysis of five recently described species of the CUG-Ser clade uncovers Candida theae as a new hybrid lineage with pathogenic potential in the Candida parapsilosis species complex.</title>
        <authorList>
            <person name="Mixao V."/>
            <person name="Del Olmo V."/>
            <person name="Hegedusova E."/>
            <person name="Saus E."/>
            <person name="Pryszcz L."/>
            <person name="Cillingova A."/>
            <person name="Nosek J."/>
            <person name="Gabaldon T."/>
        </authorList>
    </citation>
    <scope>NUCLEOTIDE SEQUENCE</scope>
    <source>
        <strain evidence="9">CBS 10844</strain>
    </source>
</reference>
<dbReference type="CDD" id="cd22289">
    <property type="entry name" value="RecQL4_SLD2_NTD"/>
    <property type="match status" value="1"/>
</dbReference>
<name>A0AAI9SW43_9ASCO</name>
<evidence type="ECO:0000256" key="3">
    <source>
        <dbReference type="ARBA" id="ARBA00018363"/>
    </source>
</evidence>
<comment type="similarity">
    <text evidence="2 7">Belongs to the SLD2 family.</text>
</comment>
<dbReference type="GO" id="GO:0006270">
    <property type="term" value="P:DNA replication initiation"/>
    <property type="evidence" value="ECO:0007669"/>
    <property type="project" value="UniProtKB-UniRule"/>
</dbReference>
<dbReference type="Gene3D" id="1.10.10.1460">
    <property type="match status" value="1"/>
</dbReference>
<evidence type="ECO:0000256" key="6">
    <source>
        <dbReference type="ARBA" id="ARBA00023306"/>
    </source>
</evidence>
<keyword evidence="6 7" id="KW-0131">Cell cycle</keyword>
<dbReference type="GO" id="GO:0003697">
    <property type="term" value="F:single-stranded DNA binding"/>
    <property type="evidence" value="ECO:0007669"/>
    <property type="project" value="TreeGrafter"/>
</dbReference>
<dbReference type="GO" id="GO:0000727">
    <property type="term" value="P:double-strand break repair via break-induced replication"/>
    <property type="evidence" value="ECO:0007669"/>
    <property type="project" value="TreeGrafter"/>
</dbReference>
<dbReference type="InterPro" id="IPR040203">
    <property type="entry name" value="Sld2"/>
</dbReference>
<comment type="function">
    <text evidence="7">Has a role in the initiation of DNA replication. Required at S-phase checkpoint.</text>
</comment>
<evidence type="ECO:0000256" key="1">
    <source>
        <dbReference type="ARBA" id="ARBA00004123"/>
    </source>
</evidence>
<dbReference type="Proteomes" id="UP001202479">
    <property type="component" value="Unassembled WGS sequence"/>
</dbReference>
<evidence type="ECO:0000256" key="4">
    <source>
        <dbReference type="ARBA" id="ARBA00022705"/>
    </source>
</evidence>
<dbReference type="GO" id="GO:0031261">
    <property type="term" value="C:DNA replication preinitiation complex"/>
    <property type="evidence" value="ECO:0007669"/>
    <property type="project" value="TreeGrafter"/>
</dbReference>
<comment type="caution">
    <text evidence="9">The sequence shown here is derived from an EMBL/GenBank/DDBJ whole genome shotgun (WGS) entry which is preliminary data.</text>
</comment>
<comment type="subcellular location">
    <subcellularLocation>
        <location evidence="1 7">Nucleus</location>
    </subcellularLocation>
</comment>
<dbReference type="GO" id="GO:1902977">
    <property type="term" value="P:mitotic DNA replication preinitiation complex assembly"/>
    <property type="evidence" value="ECO:0007669"/>
    <property type="project" value="TreeGrafter"/>
</dbReference>
<feature type="region of interest" description="Disordered" evidence="8">
    <location>
        <begin position="258"/>
        <end position="327"/>
    </location>
</feature>
<evidence type="ECO:0000256" key="2">
    <source>
        <dbReference type="ARBA" id="ARBA00007276"/>
    </source>
</evidence>
<keyword evidence="5 7" id="KW-0539">Nucleus</keyword>
<dbReference type="PANTHER" id="PTHR28124">
    <property type="entry name" value="DNA REPLICATION REGULATOR SLD2"/>
    <property type="match status" value="1"/>
</dbReference>
<evidence type="ECO:0000256" key="5">
    <source>
        <dbReference type="ARBA" id="ARBA00023242"/>
    </source>
</evidence>
<accession>A0AAI9SW43</accession>
<feature type="compositionally biased region" description="Basic and acidic residues" evidence="8">
    <location>
        <begin position="275"/>
        <end position="294"/>
    </location>
</feature>
<dbReference type="EMBL" id="JAHUZD010000120">
    <property type="protein sequence ID" value="KAI3403796.2"/>
    <property type="molecule type" value="Genomic_DNA"/>
</dbReference>
<feature type="compositionally biased region" description="Acidic residues" evidence="8">
    <location>
        <begin position="359"/>
        <end position="374"/>
    </location>
</feature>
<dbReference type="RefSeq" id="XP_049179543.1">
    <property type="nucleotide sequence ID" value="XM_049324763.1"/>
</dbReference>
<evidence type="ECO:0000313" key="10">
    <source>
        <dbReference type="Proteomes" id="UP001202479"/>
    </source>
</evidence>
<dbReference type="GeneID" id="73381046"/>
<organism evidence="9 10">
    <name type="scientific">Candida oxycetoniae</name>
    <dbReference type="NCBI Taxonomy" id="497107"/>
    <lineage>
        <taxon>Eukaryota</taxon>
        <taxon>Fungi</taxon>
        <taxon>Dikarya</taxon>
        <taxon>Ascomycota</taxon>
        <taxon>Saccharomycotina</taxon>
        <taxon>Pichiomycetes</taxon>
        <taxon>Debaryomycetaceae</taxon>
        <taxon>Candida/Lodderomyces clade</taxon>
        <taxon>Candida</taxon>
    </lineage>
</organism>
<dbReference type="GO" id="GO:0003688">
    <property type="term" value="F:DNA replication origin binding"/>
    <property type="evidence" value="ECO:0007669"/>
    <property type="project" value="TreeGrafter"/>
</dbReference>
<dbReference type="PANTHER" id="PTHR28124:SF1">
    <property type="entry name" value="DNA REPLICATION REGULATOR SLD2"/>
    <property type="match status" value="1"/>
</dbReference>
<feature type="compositionally biased region" description="Basic residues" evidence="8">
    <location>
        <begin position="304"/>
        <end position="318"/>
    </location>
</feature>
<keyword evidence="4 7" id="KW-0235">DNA replication</keyword>
<gene>
    <name evidence="9" type="ORF">KGF56_003431</name>
</gene>